<evidence type="ECO:0000313" key="5">
    <source>
        <dbReference type="EMBL" id="STL00521.1"/>
    </source>
</evidence>
<dbReference type="EC" id="1.1.1.35" evidence="4"/>
<sequence>MGPAYLLDVVGIDTAHHAQAVMAAGFPQRMQKDYRDAIDALFDANRFGQKNGLGFWRYKEDSKGKPKKEEDAAVEDLLAEVSQPKRDFSEEEIIARMMIPMVNEVVRCLEEGIIATPAEADMALVYGLGFPPFHGGAFRWLDTLGSAKYLDMAQQYQHLGPLYEVPEGLRNKARHNEPYYPPVEPARPVGDLKTA</sequence>
<evidence type="ECO:0000313" key="6">
    <source>
        <dbReference type="Proteomes" id="UP000254428"/>
    </source>
</evidence>
<protein>
    <submittedName>
        <fullName evidence="4">Multifunctional fatty acid oxidation complex subunit alpha</fullName>
        <ecNumber evidence="4">1.1.1.35</ecNumber>
    </submittedName>
</protein>
<organism evidence="4 6">
    <name type="scientific">Escherichia coli</name>
    <dbReference type="NCBI Taxonomy" id="562"/>
    <lineage>
        <taxon>Bacteria</taxon>
        <taxon>Pseudomonadati</taxon>
        <taxon>Pseudomonadota</taxon>
        <taxon>Gammaproteobacteria</taxon>
        <taxon>Enterobacterales</taxon>
        <taxon>Enterobacteriaceae</taxon>
        <taxon>Escherichia</taxon>
    </lineage>
</organism>
<dbReference type="InterPro" id="IPR050136">
    <property type="entry name" value="FA_oxidation_alpha_subunit"/>
</dbReference>
<dbReference type="PANTHER" id="PTHR43612">
    <property type="entry name" value="TRIFUNCTIONAL ENZYME SUBUNIT ALPHA"/>
    <property type="match status" value="1"/>
</dbReference>
<evidence type="ECO:0000256" key="1">
    <source>
        <dbReference type="ARBA" id="ARBA00023002"/>
    </source>
</evidence>
<feature type="domain" description="3-hydroxyacyl-CoA dehydrogenase C-terminal" evidence="3">
    <location>
        <begin position="93"/>
        <end position="157"/>
    </location>
</feature>
<reference evidence="6 7" key="1">
    <citation type="submission" date="2018-06" db="EMBL/GenBank/DDBJ databases">
        <authorList>
            <consortium name="Pathogen Informatics"/>
            <person name="Doyle S."/>
        </authorList>
    </citation>
    <scope>NUCLEOTIDE SEQUENCE [LARGE SCALE GENOMIC DNA]</scope>
    <source>
        <strain evidence="4 6">NCTC11341</strain>
        <strain evidence="5 7">NCTC8179</strain>
    </source>
</reference>
<dbReference type="GO" id="GO:0016509">
    <property type="term" value="F:long-chain (3S)-3-hydroxyacyl-CoA dehydrogenase (NAD+) activity"/>
    <property type="evidence" value="ECO:0007669"/>
    <property type="project" value="TreeGrafter"/>
</dbReference>
<dbReference type="GO" id="GO:0006635">
    <property type="term" value="P:fatty acid beta-oxidation"/>
    <property type="evidence" value="ECO:0007669"/>
    <property type="project" value="TreeGrafter"/>
</dbReference>
<feature type="region of interest" description="Disordered" evidence="2">
    <location>
        <begin position="174"/>
        <end position="195"/>
    </location>
</feature>
<evidence type="ECO:0000313" key="7">
    <source>
        <dbReference type="Proteomes" id="UP000255543"/>
    </source>
</evidence>
<keyword evidence="1 4" id="KW-0560">Oxidoreductase</keyword>
<dbReference type="Gene3D" id="1.10.1040.50">
    <property type="match status" value="1"/>
</dbReference>
<evidence type="ECO:0000256" key="2">
    <source>
        <dbReference type="SAM" id="MobiDB-lite"/>
    </source>
</evidence>
<dbReference type="InterPro" id="IPR008927">
    <property type="entry name" value="6-PGluconate_DH-like_C_sf"/>
</dbReference>
<name>A0A376NY64_ECOLX</name>
<dbReference type="GO" id="GO:0004300">
    <property type="term" value="F:enoyl-CoA hydratase activity"/>
    <property type="evidence" value="ECO:0007669"/>
    <property type="project" value="TreeGrafter"/>
</dbReference>
<dbReference type="EMBL" id="UGBT01000002">
    <property type="protein sequence ID" value="STH71006.1"/>
    <property type="molecule type" value="Genomic_DNA"/>
</dbReference>
<dbReference type="Pfam" id="PF00725">
    <property type="entry name" value="3HCDH"/>
    <property type="match status" value="2"/>
</dbReference>
<dbReference type="InterPro" id="IPR006108">
    <property type="entry name" value="3HC_DH_C"/>
</dbReference>
<dbReference type="Proteomes" id="UP000254428">
    <property type="component" value="Unassembled WGS sequence"/>
</dbReference>
<feature type="domain" description="3-hydroxyacyl-CoA dehydrogenase C-terminal" evidence="3">
    <location>
        <begin position="1"/>
        <end position="58"/>
    </location>
</feature>
<dbReference type="SUPFAM" id="SSF48179">
    <property type="entry name" value="6-phosphogluconate dehydrogenase C-terminal domain-like"/>
    <property type="match status" value="2"/>
</dbReference>
<accession>A0A376NY64</accession>
<dbReference type="AlphaFoldDB" id="A0A376NY64"/>
<evidence type="ECO:0000259" key="3">
    <source>
        <dbReference type="Pfam" id="PF00725"/>
    </source>
</evidence>
<dbReference type="PANTHER" id="PTHR43612:SF3">
    <property type="entry name" value="TRIFUNCTIONAL ENZYME SUBUNIT ALPHA, MITOCHONDRIAL"/>
    <property type="match status" value="1"/>
</dbReference>
<dbReference type="Proteomes" id="UP000255543">
    <property type="component" value="Unassembled WGS sequence"/>
</dbReference>
<proteinExistence type="predicted"/>
<gene>
    <name evidence="4" type="primary">fadB_1</name>
    <name evidence="5" type="synonym">fadB_2</name>
    <name evidence="4" type="ORF">NCTC11341_02595</name>
    <name evidence="5" type="ORF">NCTC8179_05276</name>
</gene>
<evidence type="ECO:0000313" key="4">
    <source>
        <dbReference type="EMBL" id="STH71006.1"/>
    </source>
</evidence>
<dbReference type="EMBL" id="UGEB01000001">
    <property type="protein sequence ID" value="STL00521.1"/>
    <property type="molecule type" value="Genomic_DNA"/>
</dbReference>